<dbReference type="InterPro" id="IPR009057">
    <property type="entry name" value="Homeodomain-like_sf"/>
</dbReference>
<dbReference type="Proteomes" id="UP001165587">
    <property type="component" value="Unassembled WGS sequence"/>
</dbReference>
<dbReference type="InterPro" id="IPR001647">
    <property type="entry name" value="HTH_TetR"/>
</dbReference>
<accession>A0AA42BUG9</accession>
<dbReference type="PANTHER" id="PTHR43479:SF16">
    <property type="entry name" value="HTH TETR-TYPE DOMAIN-CONTAINING PROTEIN"/>
    <property type="match status" value="1"/>
</dbReference>
<dbReference type="Gene3D" id="1.10.357.10">
    <property type="entry name" value="Tetracycline Repressor, domain 2"/>
    <property type="match status" value="1"/>
</dbReference>
<name>A0AA42BUG9_9MICO</name>
<dbReference type="SUPFAM" id="SSF46689">
    <property type="entry name" value="Homeodomain-like"/>
    <property type="match status" value="1"/>
</dbReference>
<dbReference type="RefSeq" id="WP_259530523.1">
    <property type="nucleotide sequence ID" value="NZ_JANLCK010000011.1"/>
</dbReference>
<evidence type="ECO:0000256" key="2">
    <source>
        <dbReference type="PROSITE-ProRule" id="PRU00335"/>
    </source>
</evidence>
<feature type="DNA-binding region" description="H-T-H motif" evidence="2">
    <location>
        <begin position="49"/>
        <end position="68"/>
    </location>
</feature>
<dbReference type="GO" id="GO:0003677">
    <property type="term" value="F:DNA binding"/>
    <property type="evidence" value="ECO:0007669"/>
    <property type="project" value="UniProtKB-UniRule"/>
</dbReference>
<keyword evidence="1 2" id="KW-0238">DNA-binding</keyword>
<dbReference type="PROSITE" id="PS50977">
    <property type="entry name" value="HTH_TETR_2"/>
    <property type="match status" value="1"/>
</dbReference>
<feature type="domain" description="HTH tetR-type" evidence="3">
    <location>
        <begin position="26"/>
        <end position="86"/>
    </location>
</feature>
<comment type="caution">
    <text evidence="4">The sequence shown here is derived from an EMBL/GenBank/DDBJ whole genome shotgun (WGS) entry which is preliminary data.</text>
</comment>
<protein>
    <submittedName>
        <fullName evidence="4">TetR/AcrR family transcriptional regulator</fullName>
    </submittedName>
</protein>
<reference evidence="4" key="1">
    <citation type="submission" date="2022-08" db="EMBL/GenBank/DDBJ databases">
        <authorList>
            <person name="Deng Y."/>
            <person name="Han X.-F."/>
            <person name="Zhang Y.-Q."/>
        </authorList>
    </citation>
    <scope>NUCLEOTIDE SEQUENCE</scope>
    <source>
        <strain evidence="4">CPCC 203407</strain>
    </source>
</reference>
<evidence type="ECO:0000256" key="1">
    <source>
        <dbReference type="ARBA" id="ARBA00023125"/>
    </source>
</evidence>
<dbReference type="EMBL" id="JANLCK010000011">
    <property type="protein sequence ID" value="MCS5727535.1"/>
    <property type="molecule type" value="Genomic_DNA"/>
</dbReference>
<gene>
    <name evidence="4" type="ORF">N1028_16700</name>
</gene>
<evidence type="ECO:0000313" key="5">
    <source>
        <dbReference type="Proteomes" id="UP001165587"/>
    </source>
</evidence>
<organism evidence="4 5">
    <name type="scientific">Herbiconiux oxytropis</name>
    <dbReference type="NCBI Taxonomy" id="2970915"/>
    <lineage>
        <taxon>Bacteria</taxon>
        <taxon>Bacillati</taxon>
        <taxon>Actinomycetota</taxon>
        <taxon>Actinomycetes</taxon>
        <taxon>Micrococcales</taxon>
        <taxon>Microbacteriaceae</taxon>
        <taxon>Herbiconiux</taxon>
    </lineage>
</organism>
<keyword evidence="5" id="KW-1185">Reference proteome</keyword>
<evidence type="ECO:0000313" key="4">
    <source>
        <dbReference type="EMBL" id="MCS5727535.1"/>
    </source>
</evidence>
<dbReference type="PANTHER" id="PTHR43479">
    <property type="entry name" value="ACREF/ENVCD OPERON REPRESSOR-RELATED"/>
    <property type="match status" value="1"/>
</dbReference>
<sequence length="233" mass="25142">MPQSPALPAPTRRQGASVNLAEPRAARTHESLTAALFDLLRRHDLTEISISELCRTAGVHRTTFYGHYADIYAFASDSFAHMLDDLADVAELDAADYESGGSEAPDVESITAAYTGSISAILVHILEHRSAYRMMFGTRVDAGFRRDLHQRLLRHAALAVSNWRRLGLAQDLDGPTAAAFIAGGSVGVFEEWAMSDDTDVAARTADIVGTADAWVASRTLAHDTVLAQDTMVG</sequence>
<dbReference type="AlphaFoldDB" id="A0AA42BUG9"/>
<proteinExistence type="predicted"/>
<dbReference type="InterPro" id="IPR050624">
    <property type="entry name" value="HTH-type_Tx_Regulator"/>
</dbReference>
<evidence type="ECO:0000259" key="3">
    <source>
        <dbReference type="PROSITE" id="PS50977"/>
    </source>
</evidence>